<dbReference type="OrthoDB" id="89232at2157"/>
<organism evidence="1 2">
    <name type="scientific">Methanothermobacter marburgensis (strain ATCC BAA-927 / DSM 2133 / JCM 14651 / NBRC 100331 / OCM 82 / Marburg)</name>
    <name type="common">Methanobacterium thermoautotrophicum</name>
    <dbReference type="NCBI Taxonomy" id="79929"/>
    <lineage>
        <taxon>Archaea</taxon>
        <taxon>Methanobacteriati</taxon>
        <taxon>Methanobacteriota</taxon>
        <taxon>Methanomada group</taxon>
        <taxon>Methanobacteria</taxon>
        <taxon>Methanobacteriales</taxon>
        <taxon>Methanobacteriaceae</taxon>
        <taxon>Methanothermobacter</taxon>
    </lineage>
</organism>
<dbReference type="PANTHER" id="PTHR37954">
    <property type="entry name" value="BLL4979 PROTEIN"/>
    <property type="match status" value="1"/>
</dbReference>
<dbReference type="Pfam" id="PF02596">
    <property type="entry name" value="DUF169"/>
    <property type="match status" value="1"/>
</dbReference>
<dbReference type="PATRIC" id="fig|79929.8.peg.7"/>
<gene>
    <name evidence="1" type="ordered locus">MTBMA_c00070</name>
</gene>
<dbReference type="RefSeq" id="WP_013294848.1">
    <property type="nucleotide sequence ID" value="NC_014408.1"/>
</dbReference>
<dbReference type="AlphaFoldDB" id="D9PYS4"/>
<dbReference type="KEGG" id="mmg:MTBMA_c00070"/>
<dbReference type="HOGENOM" id="CLU_074324_1_0_2"/>
<evidence type="ECO:0008006" key="3">
    <source>
        <dbReference type="Google" id="ProtNLM"/>
    </source>
</evidence>
<keyword evidence="2" id="KW-1185">Reference proteome</keyword>
<evidence type="ECO:0000313" key="2">
    <source>
        <dbReference type="Proteomes" id="UP000000345"/>
    </source>
</evidence>
<proteinExistence type="predicted"/>
<reference evidence="1 2" key="2">
    <citation type="journal article" date="2010" name="J. Bacteriol.">
        <title>Complete genome sequence of Methanothermobacter marburgensis, a methanoarchaeon model organism.</title>
        <authorList>
            <person name="Liesegang H."/>
            <person name="Kaster A.K."/>
            <person name="Wiezer A."/>
            <person name="Goenrich M."/>
            <person name="Wollherr A."/>
            <person name="Seedorf H."/>
            <person name="Gottschalk G."/>
            <person name="Thauer R.K."/>
        </authorList>
    </citation>
    <scope>NUCLEOTIDE SEQUENCE [LARGE SCALE GENOMIC DNA]</scope>
    <source>
        <strain evidence="2">ATCC BAA-927 / DSM 2133 / JCM 14651 / NBRC 100331 / OCM 82 / Marburg</strain>
    </source>
</reference>
<name>D9PYS4_METTM</name>
<dbReference type="GeneID" id="9703712"/>
<accession>D9PYS4</accession>
<dbReference type="GeneID" id="43707469"/>
<dbReference type="PANTHER" id="PTHR37954:SF3">
    <property type="entry name" value="DUF169 DOMAIN-CONTAINING PROTEIN"/>
    <property type="match status" value="1"/>
</dbReference>
<dbReference type="InterPro" id="IPR003748">
    <property type="entry name" value="DUF169"/>
</dbReference>
<dbReference type="STRING" id="79929.MTBMA_c00070"/>
<dbReference type="EMBL" id="CP001710">
    <property type="protein sequence ID" value="ADL57619.1"/>
    <property type="molecule type" value="Genomic_DNA"/>
</dbReference>
<sequence length="223" mass="24266">MDYRKIAGELRELLQMEGSPVAVKLVKAEEETSGPRLEKRRHCEFIQEARLNGLKGHATAEEHLCKGGAAAMGLCSLPAPVADGSMYHKLGNYSTPEAAHETVKAVPMLDEEYYASEYAPLEDADFEPDVVVLILKPAQALRLSQAYLHERGGRITGDYSGIQSLCADAVAAVIQRGLPNITMGCNGSRKYAGIKPEELAVGVPAEELEGIVDALRKFREKWG</sequence>
<evidence type="ECO:0000313" key="1">
    <source>
        <dbReference type="EMBL" id="ADL57619.1"/>
    </source>
</evidence>
<dbReference type="Proteomes" id="UP000000345">
    <property type="component" value="Chromosome"/>
</dbReference>
<dbReference type="PaxDb" id="79929-MTBMA_c00070"/>
<protein>
    <recommendedName>
        <fullName evidence="3">DUF169 domain-containing protein</fullName>
    </recommendedName>
</protein>
<reference key="1">
    <citation type="submission" date="2009-08" db="EMBL/GenBank/DDBJ databases">
        <title>The genome sequence of Methanothermobacter marburgensis.</title>
        <authorList>
            <person name="Kaster A."/>
            <person name="Seedorf H."/>
            <person name="Goenrich M."/>
            <person name="Wiezer A."/>
            <person name="Liesegang H."/>
            <person name="Thauer R."/>
            <person name="Gottschalk G."/>
        </authorList>
    </citation>
    <scope>NUCLEOTIDE SEQUENCE</scope>
    <source>
        <strain>Marburg</strain>
    </source>
</reference>